<reference evidence="2" key="3">
    <citation type="submission" date="2020-06" db="EMBL/GenBank/DDBJ databases">
        <authorList>
            <person name="Arumugam K."/>
            <person name="Besarab I."/>
            <person name="Haryono M."/>
            <person name="Bagci C."/>
            <person name="Beier S."/>
            <person name="Buchfink B."/>
            <person name="Gorska A."/>
            <person name="Qiu G."/>
            <person name="Huson D.H."/>
            <person name="Williams R.B."/>
        </authorList>
    </citation>
    <scope>NUCLEOTIDE SEQUENCE</scope>
    <source>
        <strain evidence="2">SSA1</strain>
    </source>
</reference>
<keyword evidence="3" id="KW-1185">Reference proteome</keyword>
<organism evidence="1 3">
    <name type="scientific">Candidatus Accumulibacter cognatus</name>
    <dbReference type="NCBI Taxonomy" id="2954383"/>
    <lineage>
        <taxon>Bacteria</taxon>
        <taxon>Pseudomonadati</taxon>
        <taxon>Pseudomonadota</taxon>
        <taxon>Betaproteobacteria</taxon>
        <taxon>Candidatus Accumulibacter</taxon>
    </lineage>
</organism>
<dbReference type="Proteomes" id="UP000021315">
    <property type="component" value="Unassembled WGS sequence"/>
</dbReference>
<gene>
    <name evidence="1" type="ORF">AW06_002009</name>
    <name evidence="2" type="ORF">HWD57_15975</name>
</gene>
<accession>A0A080MI11</accession>
<reference evidence="1 3" key="1">
    <citation type="submission" date="2014-02" db="EMBL/GenBank/DDBJ databases">
        <title>Expanding our view of genomic diversity in Candidatus Accumulibacter clades.</title>
        <authorList>
            <person name="Skennerton C.T."/>
            <person name="Barr J.J."/>
            <person name="Slater F.R."/>
            <person name="Bond P.L."/>
            <person name="Tyson G.W."/>
        </authorList>
    </citation>
    <scope>NUCLEOTIDE SEQUENCE [LARGE SCALE GENOMIC DNA]</scope>
    <source>
        <strain evidence="3">SK-02</strain>
    </source>
</reference>
<dbReference type="STRING" id="1453999.AW06_002009"/>
<dbReference type="EMBL" id="CP058708">
    <property type="protein sequence ID" value="QLH51125.1"/>
    <property type="molecule type" value="Genomic_DNA"/>
</dbReference>
<proteinExistence type="predicted"/>
<evidence type="ECO:0000313" key="1">
    <source>
        <dbReference type="EMBL" id="KFB76889.1"/>
    </source>
</evidence>
<evidence type="ECO:0000313" key="4">
    <source>
        <dbReference type="Proteomes" id="UP000509684"/>
    </source>
</evidence>
<evidence type="ECO:0000313" key="3">
    <source>
        <dbReference type="Proteomes" id="UP000021315"/>
    </source>
</evidence>
<name>A0A080MI11_9PROT</name>
<accession>A0A7D5SMT4</accession>
<dbReference type="InterPro" id="IPR014985">
    <property type="entry name" value="WbqC"/>
</dbReference>
<protein>
    <submittedName>
        <fullName evidence="2">WbqC family protein</fullName>
    </submittedName>
    <submittedName>
        <fullName evidence="1">WbqC-like protein family protein</fullName>
    </submittedName>
</protein>
<reference evidence="2 4" key="2">
    <citation type="journal article" date="2019" name="Microbiome">
        <title>Annotated bacterial chromosomes from frame-shift-corrected long-read metagenomic data.</title>
        <authorList>
            <person name="Arumugam K."/>
            <person name="Bagci C."/>
            <person name="Bessarab I."/>
            <person name="Beier S."/>
            <person name="Buchfink B."/>
            <person name="Gorska A."/>
            <person name="Qiu G."/>
            <person name="Huson D.H."/>
            <person name="Williams R.B.H."/>
        </authorList>
    </citation>
    <scope>NUCLEOTIDE SEQUENCE [LARGE SCALE GENOMIC DNA]</scope>
    <source>
        <strain evidence="2">SSA1</strain>
    </source>
</reference>
<evidence type="ECO:0000313" key="2">
    <source>
        <dbReference type="EMBL" id="QLH51125.1"/>
    </source>
</evidence>
<dbReference type="EMBL" id="JDST02000041">
    <property type="protein sequence ID" value="KFB76889.1"/>
    <property type="molecule type" value="Genomic_DNA"/>
</dbReference>
<dbReference type="KEGG" id="acog:HWD57_15975"/>
<dbReference type="RefSeq" id="WP_034948667.1">
    <property type="nucleotide sequence ID" value="NZ_JDST02000041.1"/>
</dbReference>
<dbReference type="AlphaFoldDB" id="A0A080MI11"/>
<dbReference type="Pfam" id="PF08889">
    <property type="entry name" value="WbqC"/>
    <property type="match status" value="1"/>
</dbReference>
<sequence>MGVILSAHQPAYLPWLGYFDKIARADVFVFLDTVQFEKNSFINRNKIKTAQGPQWLTIPVRVKGHIQASLRETLIDDTQPWRSKHLKSLEMNYRKAPGFKECFPKIEQLFSIQQSNLAELCWQQLRFWVTEFRINTRIVRASEFQITSRKSQLILDLCQHFGAGKYLSGAMGRNYLDEDLFADSGMTIDYQDFRHPAYPQLWGNFEPYMCIVDYWMNCGSDIQHVLTGKWHEF</sequence>
<dbReference type="Proteomes" id="UP000509684">
    <property type="component" value="Chromosome"/>
</dbReference>